<feature type="chain" id="PRO_5010294806" evidence="2">
    <location>
        <begin position="25"/>
        <end position="566"/>
    </location>
</feature>
<dbReference type="AlphaFoldDB" id="A0A1S1N225"/>
<dbReference type="Proteomes" id="UP000180253">
    <property type="component" value="Unassembled WGS sequence"/>
</dbReference>
<dbReference type="OrthoDB" id="9816730at2"/>
<sequence>MRCIRKILCCSIVMVAMLCSISFAQSKSENPILNFIGGAFDSWGKSEFLGLIGLGGHGATSAQIGQVIDMLNDIEQQIGEEQQELVELQGEFFQLESKIDNNELKSQLQMILTLEESVNTHWTGFSNDVGGLSTFADIAKSQSTLAKLQKFADQNLMCSLGENSDLLSNLNADGHFASGLQAYKTVLGDNLDTLTSQSNYSQTLESYNNSLQMYLFKVVASLQMSYTMQNTYLYLSYNASGFEDLTFCIPGITAKSYTADLNALNSYYQKQINNLVLAVIPELISDDWSALTYPRGTDINPQMANTLSWTGPDGSNKHIIGGGWANSCRIYSWVGVDNSPYTKGIYTSETLAAQCHGEQQQIDYKQYCVVDSHNNAISAFIGKDKQGSTKTALQCVNYQAADYDSDYKTDVLSPTPWFFTGDTDAKFYYYPGGMESFPTAPSINFNGLGDHMHQHNDGAYVETAKIIYPDTIGPQGRYLFYFQYNGTENSEKTSTHSILYINGEMHQKGFHYHWNMTLSCQVNDDFCWVMDSDKNSLCVGGDQLKLTIKSSGDDKANIQYVGDNCS</sequence>
<keyword evidence="1" id="KW-0175">Coiled coil</keyword>
<feature type="coiled-coil region" evidence="1">
    <location>
        <begin position="71"/>
        <end position="98"/>
    </location>
</feature>
<accession>A0A1S1N225</accession>
<evidence type="ECO:0000313" key="4">
    <source>
        <dbReference type="Proteomes" id="UP000180253"/>
    </source>
</evidence>
<dbReference type="EMBL" id="MNAN01000037">
    <property type="protein sequence ID" value="OHU93440.1"/>
    <property type="molecule type" value="Genomic_DNA"/>
</dbReference>
<gene>
    <name evidence="3" type="ORF">BIW53_18950</name>
</gene>
<feature type="signal peptide" evidence="2">
    <location>
        <begin position="1"/>
        <end position="24"/>
    </location>
</feature>
<protein>
    <submittedName>
        <fullName evidence="3">Uncharacterized protein</fullName>
    </submittedName>
</protein>
<evidence type="ECO:0000256" key="1">
    <source>
        <dbReference type="SAM" id="Coils"/>
    </source>
</evidence>
<keyword evidence="4" id="KW-1185">Reference proteome</keyword>
<proteinExistence type="predicted"/>
<name>A0A1S1N225_9GAMM</name>
<comment type="caution">
    <text evidence="3">The sequence shown here is derived from an EMBL/GenBank/DDBJ whole genome shotgun (WGS) entry which is preliminary data.</text>
</comment>
<dbReference type="RefSeq" id="WP_070993595.1">
    <property type="nucleotide sequence ID" value="NZ_CBCSHD010000012.1"/>
</dbReference>
<evidence type="ECO:0000313" key="3">
    <source>
        <dbReference type="EMBL" id="OHU93440.1"/>
    </source>
</evidence>
<evidence type="ECO:0000256" key="2">
    <source>
        <dbReference type="SAM" id="SignalP"/>
    </source>
</evidence>
<reference evidence="3 4" key="1">
    <citation type="submission" date="2016-10" db="EMBL/GenBank/DDBJ databases">
        <title>Pseudoalteromonas amylolytica sp. nov., isolated from the surface seawater.</title>
        <authorList>
            <person name="Wu Y.-H."/>
            <person name="Cheng H."/>
            <person name="Jin X.-B."/>
            <person name="Wang C.-S."/>
            <person name="Xu X.-W."/>
        </authorList>
    </citation>
    <scope>NUCLEOTIDE SEQUENCE [LARGE SCALE GENOMIC DNA]</scope>
    <source>
        <strain evidence="3 4">JCM 12483</strain>
    </source>
</reference>
<keyword evidence="2" id="KW-0732">Signal</keyword>
<organism evidence="3 4">
    <name type="scientific">Pseudoalteromonas byunsanensis</name>
    <dbReference type="NCBI Taxonomy" id="327939"/>
    <lineage>
        <taxon>Bacteria</taxon>
        <taxon>Pseudomonadati</taxon>
        <taxon>Pseudomonadota</taxon>
        <taxon>Gammaproteobacteria</taxon>
        <taxon>Alteromonadales</taxon>
        <taxon>Pseudoalteromonadaceae</taxon>
        <taxon>Pseudoalteromonas</taxon>
    </lineage>
</organism>